<dbReference type="Gene3D" id="1.10.530.10">
    <property type="match status" value="1"/>
</dbReference>
<dbReference type="RefSeq" id="WP_235032441.1">
    <property type="nucleotide sequence ID" value="NZ_FNVU01000016.1"/>
</dbReference>
<name>A0A1H6DLJ0_9ACTN</name>
<keyword evidence="4" id="KW-0788">Thiol protease</keyword>
<feature type="region of interest" description="Disordered" evidence="5">
    <location>
        <begin position="366"/>
        <end position="419"/>
    </location>
</feature>
<evidence type="ECO:0000256" key="5">
    <source>
        <dbReference type="SAM" id="MobiDB-lite"/>
    </source>
</evidence>
<evidence type="ECO:0000256" key="3">
    <source>
        <dbReference type="ARBA" id="ARBA00022801"/>
    </source>
</evidence>
<dbReference type="InterPro" id="IPR008258">
    <property type="entry name" value="Transglycosylase_SLT_dom_1"/>
</dbReference>
<feature type="domain" description="NlpC/P60" evidence="6">
    <location>
        <begin position="227"/>
        <end position="366"/>
    </location>
</feature>
<reference evidence="7 8" key="1">
    <citation type="submission" date="2016-10" db="EMBL/GenBank/DDBJ databases">
        <authorList>
            <person name="de Groot N.N."/>
        </authorList>
    </citation>
    <scope>NUCLEOTIDE SEQUENCE [LARGE SCALE GENOMIC DNA]</scope>
    <source>
        <strain evidence="7 8">CGMCC 4.2023</strain>
    </source>
</reference>
<proteinExistence type="inferred from homology"/>
<dbReference type="CDD" id="cd13399">
    <property type="entry name" value="Slt35-like"/>
    <property type="match status" value="1"/>
</dbReference>
<evidence type="ECO:0000256" key="2">
    <source>
        <dbReference type="ARBA" id="ARBA00022670"/>
    </source>
</evidence>
<comment type="similarity">
    <text evidence="1">Belongs to the peptidase C40 family.</text>
</comment>
<dbReference type="EMBL" id="FNVU01000016">
    <property type="protein sequence ID" value="SEG85703.1"/>
    <property type="molecule type" value="Genomic_DNA"/>
</dbReference>
<dbReference type="AlphaFoldDB" id="A0A1H6DLJ0"/>
<dbReference type="GO" id="GO:0006508">
    <property type="term" value="P:proteolysis"/>
    <property type="evidence" value="ECO:0007669"/>
    <property type="project" value="UniProtKB-KW"/>
</dbReference>
<evidence type="ECO:0000313" key="7">
    <source>
        <dbReference type="EMBL" id="SEG85703.1"/>
    </source>
</evidence>
<evidence type="ECO:0000256" key="1">
    <source>
        <dbReference type="ARBA" id="ARBA00007074"/>
    </source>
</evidence>
<dbReference type="PANTHER" id="PTHR47359">
    <property type="entry name" value="PEPTIDOGLYCAN DL-ENDOPEPTIDASE CWLO"/>
    <property type="match status" value="1"/>
</dbReference>
<dbReference type="SUPFAM" id="SSF54001">
    <property type="entry name" value="Cysteine proteinases"/>
    <property type="match status" value="1"/>
</dbReference>
<dbReference type="Pfam" id="PF00877">
    <property type="entry name" value="NLPC_P60"/>
    <property type="match status" value="1"/>
</dbReference>
<accession>A0A1H6DLJ0</accession>
<evidence type="ECO:0000256" key="4">
    <source>
        <dbReference type="ARBA" id="ARBA00022807"/>
    </source>
</evidence>
<evidence type="ECO:0000259" key="6">
    <source>
        <dbReference type="PROSITE" id="PS51935"/>
    </source>
</evidence>
<gene>
    <name evidence="7" type="ORF">SAMN05216223_116122</name>
</gene>
<dbReference type="InterPro" id="IPR038765">
    <property type="entry name" value="Papain-like_cys_pep_sf"/>
</dbReference>
<dbReference type="InterPro" id="IPR023346">
    <property type="entry name" value="Lysozyme-like_dom_sf"/>
</dbReference>
<sequence>MTAKQTWSTVGGAAAAALMLLVGLIALFVTVGSGAGEAAATVSAQYAAATPASAQSVGDTLKPGSVPAEDEQWIVAAAGACPGLPAPVLAAQLHQESGFDPKAVSAAGAQGIAQFMPGTWNTWKTDANGNGTASVWEAPDAITAQGHFMCKLLQQATDSGYDGQPIELALAGYNAGWGVVERFHGVPPVSFAGGQTAHYVTAIMAAAQNYAAPAATPGPYDLPATTPAAIRVAIAWGLKQVGGWYSLGGDCTDPLGTAPSTRCDCSSLIQQAYRAAGISLPRTTFAQVKVGTAVSPDSPLPGDLVFSPGTDGTASSPGHVGLYLGGGHLRPPTPACRSAWSPMRRGACPPRPSAASWPYGASCRAEPNGAQTPEAPICGLHGDAAALPSGPAGADSSESGTRNLSPARHKSGSPRTCSS</sequence>
<dbReference type="PANTHER" id="PTHR47359:SF3">
    <property type="entry name" value="NLP_P60 DOMAIN-CONTAINING PROTEIN-RELATED"/>
    <property type="match status" value="1"/>
</dbReference>
<evidence type="ECO:0000313" key="8">
    <source>
        <dbReference type="Proteomes" id="UP000236754"/>
    </source>
</evidence>
<dbReference type="PROSITE" id="PS51935">
    <property type="entry name" value="NLPC_P60"/>
    <property type="match status" value="1"/>
</dbReference>
<dbReference type="GO" id="GO:0008234">
    <property type="term" value="F:cysteine-type peptidase activity"/>
    <property type="evidence" value="ECO:0007669"/>
    <property type="project" value="UniProtKB-KW"/>
</dbReference>
<dbReference type="InterPro" id="IPR000064">
    <property type="entry name" value="NLP_P60_dom"/>
</dbReference>
<organism evidence="7 8">
    <name type="scientific">Actinacidiphila yanglinensis</name>
    <dbReference type="NCBI Taxonomy" id="310779"/>
    <lineage>
        <taxon>Bacteria</taxon>
        <taxon>Bacillati</taxon>
        <taxon>Actinomycetota</taxon>
        <taxon>Actinomycetes</taxon>
        <taxon>Kitasatosporales</taxon>
        <taxon>Streptomycetaceae</taxon>
        <taxon>Actinacidiphila</taxon>
    </lineage>
</organism>
<protein>
    <submittedName>
        <fullName evidence="7">Transglycosylase SLT domain-containing protein</fullName>
    </submittedName>
</protein>
<dbReference type="Proteomes" id="UP000236754">
    <property type="component" value="Unassembled WGS sequence"/>
</dbReference>
<dbReference type="SUPFAM" id="SSF53955">
    <property type="entry name" value="Lysozyme-like"/>
    <property type="match status" value="1"/>
</dbReference>
<keyword evidence="8" id="KW-1185">Reference proteome</keyword>
<dbReference type="Gene3D" id="3.90.1720.10">
    <property type="entry name" value="endopeptidase domain like (from Nostoc punctiforme)"/>
    <property type="match status" value="1"/>
</dbReference>
<dbReference type="Pfam" id="PF01464">
    <property type="entry name" value="SLT"/>
    <property type="match status" value="1"/>
</dbReference>
<dbReference type="InterPro" id="IPR051794">
    <property type="entry name" value="PG_Endopeptidase_C40"/>
</dbReference>
<keyword evidence="3" id="KW-0378">Hydrolase</keyword>
<keyword evidence="2" id="KW-0645">Protease</keyword>